<dbReference type="AlphaFoldDB" id="A0A9P4R6L3"/>
<feature type="transmembrane region" description="Helical" evidence="1">
    <location>
        <begin position="102"/>
        <end position="126"/>
    </location>
</feature>
<name>A0A9P4R6L3_9PLEO</name>
<dbReference type="PANTHER" id="PTHR42069">
    <property type="entry name" value="HYPHAL ANASTAMOSIS-8 PROTEIN"/>
    <property type="match status" value="1"/>
</dbReference>
<organism evidence="2 3">
    <name type="scientific">Polyplosphaeria fusca</name>
    <dbReference type="NCBI Taxonomy" id="682080"/>
    <lineage>
        <taxon>Eukaryota</taxon>
        <taxon>Fungi</taxon>
        <taxon>Dikarya</taxon>
        <taxon>Ascomycota</taxon>
        <taxon>Pezizomycotina</taxon>
        <taxon>Dothideomycetes</taxon>
        <taxon>Pleosporomycetidae</taxon>
        <taxon>Pleosporales</taxon>
        <taxon>Tetraplosphaeriaceae</taxon>
        <taxon>Polyplosphaeria</taxon>
    </lineage>
</organism>
<evidence type="ECO:0000313" key="2">
    <source>
        <dbReference type="EMBL" id="KAF2739040.1"/>
    </source>
</evidence>
<sequence>MSSDLSTHQPQWSSSLRSCLRLLIAVLSGTVATMLLHTLWVYRGNRYIDLRSGELPMTWPARTNLAPTLVLFSIALANCLASVAVIVLSLKKCFRRPIRSRDMYRVIAGTLAVIMWVAAIVVFFVIDKASKASLGRYSCTNKNVMSNGRYQYRAVCSEQSLAFYAALGAAAAELVNFSTLVVSAIKNAKRSSPLIDEKFRRDEKRNIKNSGRFA</sequence>
<evidence type="ECO:0000313" key="3">
    <source>
        <dbReference type="Proteomes" id="UP000799444"/>
    </source>
</evidence>
<feature type="transmembrane region" description="Helical" evidence="1">
    <location>
        <begin position="65"/>
        <end position="90"/>
    </location>
</feature>
<evidence type="ECO:0000256" key="1">
    <source>
        <dbReference type="SAM" id="Phobius"/>
    </source>
</evidence>
<reference evidence="2" key="1">
    <citation type="journal article" date="2020" name="Stud. Mycol.">
        <title>101 Dothideomycetes genomes: a test case for predicting lifestyles and emergence of pathogens.</title>
        <authorList>
            <person name="Haridas S."/>
            <person name="Albert R."/>
            <person name="Binder M."/>
            <person name="Bloem J."/>
            <person name="Labutti K."/>
            <person name="Salamov A."/>
            <person name="Andreopoulos B."/>
            <person name="Baker S."/>
            <person name="Barry K."/>
            <person name="Bills G."/>
            <person name="Bluhm B."/>
            <person name="Cannon C."/>
            <person name="Castanera R."/>
            <person name="Culley D."/>
            <person name="Daum C."/>
            <person name="Ezra D."/>
            <person name="Gonzalez J."/>
            <person name="Henrissat B."/>
            <person name="Kuo A."/>
            <person name="Liang C."/>
            <person name="Lipzen A."/>
            <person name="Lutzoni F."/>
            <person name="Magnuson J."/>
            <person name="Mondo S."/>
            <person name="Nolan M."/>
            <person name="Ohm R."/>
            <person name="Pangilinan J."/>
            <person name="Park H.-J."/>
            <person name="Ramirez L."/>
            <person name="Alfaro M."/>
            <person name="Sun H."/>
            <person name="Tritt A."/>
            <person name="Yoshinaga Y."/>
            <person name="Zwiers L.-H."/>
            <person name="Turgeon B."/>
            <person name="Goodwin S."/>
            <person name="Spatafora J."/>
            <person name="Crous P."/>
            <person name="Grigoriev I."/>
        </authorList>
    </citation>
    <scope>NUCLEOTIDE SEQUENCE</scope>
    <source>
        <strain evidence="2">CBS 125425</strain>
    </source>
</reference>
<comment type="caution">
    <text evidence="2">The sequence shown here is derived from an EMBL/GenBank/DDBJ whole genome shotgun (WGS) entry which is preliminary data.</text>
</comment>
<gene>
    <name evidence="2" type="ORF">EJ04DRAFT_428002</name>
</gene>
<proteinExistence type="predicted"/>
<dbReference type="OrthoDB" id="3782299at2759"/>
<dbReference type="EMBL" id="ML996106">
    <property type="protein sequence ID" value="KAF2739040.1"/>
    <property type="molecule type" value="Genomic_DNA"/>
</dbReference>
<keyword evidence="1" id="KW-0472">Membrane</keyword>
<keyword evidence="3" id="KW-1185">Reference proteome</keyword>
<dbReference type="PANTHER" id="PTHR42069:SF1">
    <property type="entry name" value="MARVEL DOMAIN-CONTAINING PROTEIN"/>
    <property type="match status" value="1"/>
</dbReference>
<protein>
    <submittedName>
        <fullName evidence="2">Uncharacterized protein</fullName>
    </submittedName>
</protein>
<feature type="transmembrane region" description="Helical" evidence="1">
    <location>
        <begin position="161"/>
        <end position="185"/>
    </location>
</feature>
<dbReference type="Proteomes" id="UP000799444">
    <property type="component" value="Unassembled WGS sequence"/>
</dbReference>
<keyword evidence="1" id="KW-0812">Transmembrane</keyword>
<keyword evidence="1" id="KW-1133">Transmembrane helix</keyword>
<feature type="transmembrane region" description="Helical" evidence="1">
    <location>
        <begin position="20"/>
        <end position="42"/>
    </location>
</feature>
<accession>A0A9P4R6L3</accession>